<feature type="compositionally biased region" description="Low complexity" evidence="1">
    <location>
        <begin position="437"/>
        <end position="450"/>
    </location>
</feature>
<dbReference type="Gene3D" id="2.60.120.650">
    <property type="entry name" value="Cupin"/>
    <property type="match status" value="1"/>
</dbReference>
<dbReference type="GO" id="GO:0034647">
    <property type="term" value="F:histone H3K4me/H3K4me2/H3K4me3 demethylase activity"/>
    <property type="evidence" value="ECO:0007669"/>
    <property type="project" value="TreeGrafter"/>
</dbReference>
<keyword evidence="3" id="KW-0489">Methyltransferase</keyword>
<name>W9RFI9_9ROSA</name>
<dbReference type="Pfam" id="PF02373">
    <property type="entry name" value="JmjC"/>
    <property type="match status" value="1"/>
</dbReference>
<feature type="region of interest" description="Disordered" evidence="1">
    <location>
        <begin position="378"/>
        <end position="457"/>
    </location>
</feature>
<keyword evidence="4" id="KW-1185">Reference proteome</keyword>
<keyword evidence="3" id="KW-0808">Transferase</keyword>
<dbReference type="GO" id="GO:0032259">
    <property type="term" value="P:methylation"/>
    <property type="evidence" value="ECO:0007669"/>
    <property type="project" value="UniProtKB-KW"/>
</dbReference>
<dbReference type="InterPro" id="IPR004198">
    <property type="entry name" value="Znf_C5HC2"/>
</dbReference>
<dbReference type="eggNOG" id="KOG0017">
    <property type="taxonomic scope" value="Eukaryota"/>
</dbReference>
<dbReference type="SUPFAM" id="SSF51197">
    <property type="entry name" value="Clavaminate synthase-like"/>
    <property type="match status" value="1"/>
</dbReference>
<evidence type="ECO:0000313" key="4">
    <source>
        <dbReference type="Proteomes" id="UP000030645"/>
    </source>
</evidence>
<dbReference type="GO" id="GO:0010468">
    <property type="term" value="P:regulation of gene expression"/>
    <property type="evidence" value="ECO:0007669"/>
    <property type="project" value="TreeGrafter"/>
</dbReference>
<evidence type="ECO:0000256" key="1">
    <source>
        <dbReference type="SAM" id="MobiDB-lite"/>
    </source>
</evidence>
<sequence length="457" mass="50668">MEAVYIILRYLKMTPGKGILYRKTGNQDIEIYSDADWAGDVKDMRSTTGMWISRLLKELGITSEKPIKLFCDNQATICIAKNPVKELSPSSLSSEGIPVFRCIQNPREFVLIFPGAYHSGFDCGFNCSETANLAPFDWLPHGRNAVELYQELGRKTSLSHDKLLLRSASEAVRAQWDSSFAKKTSDNQLWKGACGKEGILTKAFKSRLKSEDIARKYLCNSLQTRRMDEEFDATRKRECKICCYDLHFSAVGCPCSADTYSCLHHAKQLCTYCAWTDKFFLIRHNISELNMLVEALEGKFSSVYKWAKDKLGLSLNSYTAQKGLQASSQVQSSTSHTDKNTTKSQESATTSVNAARSSSREEIKALISKFKAKENATKSLNAASPDGNRTKFSSCSNADMKSHAADSTVSNKPEEKHEEAAPSAISSMDKVRSFLQEGTSEVSSGSSSETNSEESDG</sequence>
<proteinExistence type="predicted"/>
<organism evidence="3 4">
    <name type="scientific">Morus notabilis</name>
    <dbReference type="NCBI Taxonomy" id="981085"/>
    <lineage>
        <taxon>Eukaryota</taxon>
        <taxon>Viridiplantae</taxon>
        <taxon>Streptophyta</taxon>
        <taxon>Embryophyta</taxon>
        <taxon>Tracheophyta</taxon>
        <taxon>Spermatophyta</taxon>
        <taxon>Magnoliopsida</taxon>
        <taxon>eudicotyledons</taxon>
        <taxon>Gunneridae</taxon>
        <taxon>Pentapetalae</taxon>
        <taxon>rosids</taxon>
        <taxon>fabids</taxon>
        <taxon>Rosales</taxon>
        <taxon>Moraceae</taxon>
        <taxon>Moreae</taxon>
        <taxon>Morus</taxon>
    </lineage>
</organism>
<dbReference type="PROSITE" id="PS51184">
    <property type="entry name" value="JMJC"/>
    <property type="match status" value="1"/>
</dbReference>
<evidence type="ECO:0000313" key="3">
    <source>
        <dbReference type="EMBL" id="EXB88380.1"/>
    </source>
</evidence>
<gene>
    <name evidence="3" type="ORF">L484_005650</name>
</gene>
<dbReference type="InterPro" id="IPR003347">
    <property type="entry name" value="JmjC_dom"/>
</dbReference>
<dbReference type="CDD" id="cd09272">
    <property type="entry name" value="RNase_HI_RT_Ty1"/>
    <property type="match status" value="1"/>
</dbReference>
<protein>
    <submittedName>
        <fullName evidence="3">Putative lysine-specific demethylase</fullName>
    </submittedName>
</protein>
<feature type="region of interest" description="Disordered" evidence="1">
    <location>
        <begin position="326"/>
        <end position="357"/>
    </location>
</feature>
<feature type="domain" description="JmjC" evidence="2">
    <location>
        <begin position="1"/>
        <end position="150"/>
    </location>
</feature>
<dbReference type="eggNOG" id="KOG1246">
    <property type="taxonomic scope" value="Eukaryota"/>
</dbReference>
<dbReference type="STRING" id="981085.W9RFI9"/>
<dbReference type="GO" id="GO:0000785">
    <property type="term" value="C:chromatin"/>
    <property type="evidence" value="ECO:0007669"/>
    <property type="project" value="TreeGrafter"/>
</dbReference>
<dbReference type="AlphaFoldDB" id="W9RFI9"/>
<feature type="compositionally biased region" description="Polar residues" evidence="1">
    <location>
        <begin position="326"/>
        <end position="335"/>
    </location>
</feature>
<dbReference type="InterPro" id="IPR048615">
    <property type="entry name" value="KDM5_C-hel"/>
</dbReference>
<dbReference type="Pfam" id="PF02928">
    <property type="entry name" value="zf-C5HC2"/>
    <property type="match status" value="1"/>
</dbReference>
<evidence type="ECO:0000259" key="2">
    <source>
        <dbReference type="PROSITE" id="PS51184"/>
    </source>
</evidence>
<reference evidence="4" key="1">
    <citation type="submission" date="2013-01" db="EMBL/GenBank/DDBJ databases">
        <title>Draft Genome Sequence of a Mulberry Tree, Morus notabilis C.K. Schneid.</title>
        <authorList>
            <person name="He N."/>
            <person name="Zhao S."/>
        </authorList>
    </citation>
    <scope>NUCLEOTIDE SEQUENCE</scope>
</reference>
<accession>W9RFI9</accession>
<dbReference type="SMART" id="SM00558">
    <property type="entry name" value="JmjC"/>
    <property type="match status" value="1"/>
</dbReference>
<dbReference type="PANTHER" id="PTHR10694:SF54">
    <property type="entry name" value="INACTIVE LYSINE-SPECIFIC DEMETHYLASE JMJ19-RELATED"/>
    <property type="match status" value="1"/>
</dbReference>
<dbReference type="PANTHER" id="PTHR10694">
    <property type="entry name" value="LYSINE-SPECIFIC DEMETHYLASE"/>
    <property type="match status" value="1"/>
</dbReference>
<feature type="compositionally biased region" description="Polar residues" evidence="1">
    <location>
        <begin position="342"/>
        <end position="357"/>
    </location>
</feature>
<dbReference type="EMBL" id="KE344960">
    <property type="protein sequence ID" value="EXB88380.1"/>
    <property type="molecule type" value="Genomic_DNA"/>
</dbReference>
<dbReference type="Proteomes" id="UP000030645">
    <property type="component" value="Unassembled WGS sequence"/>
</dbReference>
<dbReference type="Pfam" id="PF21323">
    <property type="entry name" value="KDM5_C-hel"/>
    <property type="match status" value="1"/>
</dbReference>
<dbReference type="GO" id="GO:0005634">
    <property type="term" value="C:nucleus"/>
    <property type="evidence" value="ECO:0007669"/>
    <property type="project" value="TreeGrafter"/>
</dbReference>
<dbReference type="GO" id="GO:0008168">
    <property type="term" value="F:methyltransferase activity"/>
    <property type="evidence" value="ECO:0007669"/>
    <property type="project" value="UniProtKB-KW"/>
</dbReference>
<feature type="compositionally biased region" description="Polar residues" evidence="1">
    <location>
        <begin position="390"/>
        <end position="411"/>
    </location>
</feature>